<dbReference type="Proteomes" id="UP001238334">
    <property type="component" value="Chromosome"/>
</dbReference>
<keyword evidence="1 3" id="KW-0732">Signal</keyword>
<dbReference type="SUPFAM" id="SSF53474">
    <property type="entry name" value="alpha/beta-Hydrolases"/>
    <property type="match status" value="1"/>
</dbReference>
<dbReference type="PANTHER" id="PTHR43037">
    <property type="entry name" value="UNNAMED PRODUCT-RELATED"/>
    <property type="match status" value="1"/>
</dbReference>
<feature type="signal peptide" evidence="3">
    <location>
        <begin position="1"/>
        <end position="25"/>
    </location>
</feature>
<dbReference type="KEGG" id="ppso:QPJ95_22995"/>
<dbReference type="PANTHER" id="PTHR43037:SF5">
    <property type="entry name" value="FERULOYL ESTERASE"/>
    <property type="match status" value="1"/>
</dbReference>
<evidence type="ECO:0000256" key="1">
    <source>
        <dbReference type="ARBA" id="ARBA00022729"/>
    </source>
</evidence>
<name>A0A9Y2P168_9RHOB</name>
<dbReference type="Gene3D" id="3.40.50.1820">
    <property type="entry name" value="alpha/beta hydrolase"/>
    <property type="match status" value="1"/>
</dbReference>
<dbReference type="Pfam" id="PF10503">
    <property type="entry name" value="Esterase_PHB"/>
    <property type="match status" value="1"/>
</dbReference>
<dbReference type="InterPro" id="IPR010126">
    <property type="entry name" value="Esterase_phb"/>
</dbReference>
<protein>
    <submittedName>
        <fullName evidence="4">PHB depolymerase family esterase</fullName>
    </submittedName>
</protein>
<keyword evidence="5" id="KW-1185">Reference proteome</keyword>
<dbReference type="InterPro" id="IPR050955">
    <property type="entry name" value="Plant_Biomass_Hydrol_Est"/>
</dbReference>
<dbReference type="AlphaFoldDB" id="A0A9Y2P168"/>
<evidence type="ECO:0000256" key="2">
    <source>
        <dbReference type="ARBA" id="ARBA00022801"/>
    </source>
</evidence>
<evidence type="ECO:0000313" key="5">
    <source>
        <dbReference type="Proteomes" id="UP001238334"/>
    </source>
</evidence>
<gene>
    <name evidence="4" type="ORF">QPJ95_22995</name>
</gene>
<proteinExistence type="predicted"/>
<keyword evidence="2" id="KW-0378">Hydrolase</keyword>
<evidence type="ECO:0000256" key="3">
    <source>
        <dbReference type="SAM" id="SignalP"/>
    </source>
</evidence>
<dbReference type="GO" id="GO:0005576">
    <property type="term" value="C:extracellular region"/>
    <property type="evidence" value="ECO:0007669"/>
    <property type="project" value="InterPro"/>
</dbReference>
<dbReference type="InterPro" id="IPR029058">
    <property type="entry name" value="AB_hydrolase_fold"/>
</dbReference>
<organism evidence="4 5">
    <name type="scientific">Parasedimentitalea psychrophila</name>
    <dbReference type="NCBI Taxonomy" id="2997337"/>
    <lineage>
        <taxon>Bacteria</taxon>
        <taxon>Pseudomonadati</taxon>
        <taxon>Pseudomonadota</taxon>
        <taxon>Alphaproteobacteria</taxon>
        <taxon>Rhodobacterales</taxon>
        <taxon>Paracoccaceae</taxon>
        <taxon>Parasedimentitalea</taxon>
    </lineage>
</organism>
<accession>A0A9Y2P168</accession>
<dbReference type="EMBL" id="CP127247">
    <property type="protein sequence ID" value="WIY25306.1"/>
    <property type="molecule type" value="Genomic_DNA"/>
</dbReference>
<dbReference type="GO" id="GO:0016787">
    <property type="term" value="F:hydrolase activity"/>
    <property type="evidence" value="ECO:0007669"/>
    <property type="project" value="UniProtKB-KW"/>
</dbReference>
<feature type="chain" id="PRO_5040984361" evidence="3">
    <location>
        <begin position="26"/>
        <end position="276"/>
    </location>
</feature>
<dbReference type="RefSeq" id="WP_270919645.1">
    <property type="nucleotide sequence ID" value="NZ_CP127247.1"/>
</dbReference>
<reference evidence="4 5" key="1">
    <citation type="submission" date="2023-06" db="EMBL/GenBank/DDBJ databases">
        <title>Parasedimentitalea psychrophila sp. nov., a psychrophilic bacterium isolated from deep-sea sediment.</title>
        <authorList>
            <person name="Li A."/>
        </authorList>
    </citation>
    <scope>NUCLEOTIDE SEQUENCE [LARGE SCALE GENOMIC DNA]</scope>
    <source>
        <strain evidence="4 5">QS115</strain>
    </source>
</reference>
<evidence type="ECO:0000313" key="4">
    <source>
        <dbReference type="EMBL" id="WIY25306.1"/>
    </source>
</evidence>
<sequence length="276" mass="30014">MIAGGGFAPALAAVMVALWGGAARAGCDDLSAPCQISTGAYHISLPQAARQQPLPVVLFLHGYGGSGAGTMKNTGMIKALKARGYAVIAPDATRRRNGNRSWVFFPGWQGRDEAAFLRQVMADAANRFGVSRHDTVLAGFSAGAFMVNYLACQHPDDFAAYAPISGGFWRPQPESCAAPVRLFHSHGWSDRTVPLEGRYLGDKQFQQGDIYAGLELWRQTNGCESHAPGKAWQDDKALSRRWDCGVDADIEFMLLPGGHRVPKGWADLMLDWFEEK</sequence>